<protein>
    <submittedName>
        <fullName evidence="1">Uncharacterized protein</fullName>
    </submittedName>
</protein>
<dbReference type="AlphaFoldDB" id="A0A8J2P650"/>
<feature type="non-terminal residue" evidence="1">
    <location>
        <position position="19"/>
    </location>
</feature>
<accession>A0A8J2P650</accession>
<name>A0A8J2P650_9HEXA</name>
<evidence type="ECO:0000313" key="2">
    <source>
        <dbReference type="Proteomes" id="UP000708208"/>
    </source>
</evidence>
<keyword evidence="2" id="KW-1185">Reference proteome</keyword>
<proteinExistence type="predicted"/>
<sequence>EFHGRTKMKLPRWFGERPG</sequence>
<reference evidence="1" key="1">
    <citation type="submission" date="2021-06" db="EMBL/GenBank/DDBJ databases">
        <authorList>
            <person name="Hodson N. C."/>
            <person name="Mongue J. A."/>
            <person name="Jaron S. K."/>
        </authorList>
    </citation>
    <scope>NUCLEOTIDE SEQUENCE</scope>
</reference>
<organism evidence="1 2">
    <name type="scientific">Allacma fusca</name>
    <dbReference type="NCBI Taxonomy" id="39272"/>
    <lineage>
        <taxon>Eukaryota</taxon>
        <taxon>Metazoa</taxon>
        <taxon>Ecdysozoa</taxon>
        <taxon>Arthropoda</taxon>
        <taxon>Hexapoda</taxon>
        <taxon>Collembola</taxon>
        <taxon>Symphypleona</taxon>
        <taxon>Sminthuridae</taxon>
        <taxon>Allacma</taxon>
    </lineage>
</organism>
<gene>
    <name evidence="1" type="ORF">AFUS01_LOCUS14854</name>
</gene>
<dbReference type="EMBL" id="CAJVCH010128568">
    <property type="protein sequence ID" value="CAG7725916.1"/>
    <property type="molecule type" value="Genomic_DNA"/>
</dbReference>
<comment type="caution">
    <text evidence="1">The sequence shown here is derived from an EMBL/GenBank/DDBJ whole genome shotgun (WGS) entry which is preliminary data.</text>
</comment>
<dbReference type="Proteomes" id="UP000708208">
    <property type="component" value="Unassembled WGS sequence"/>
</dbReference>
<evidence type="ECO:0000313" key="1">
    <source>
        <dbReference type="EMBL" id="CAG7725916.1"/>
    </source>
</evidence>
<feature type="non-terminal residue" evidence="1">
    <location>
        <position position="1"/>
    </location>
</feature>